<comment type="caution">
    <text evidence="5">The sequence shown here is derived from an EMBL/GenBank/DDBJ whole genome shotgun (WGS) entry which is preliminary data.</text>
</comment>
<dbReference type="Proteomes" id="UP001265700">
    <property type="component" value="Unassembled WGS sequence"/>
</dbReference>
<proteinExistence type="predicted"/>
<evidence type="ECO:0000256" key="1">
    <source>
        <dbReference type="ARBA" id="ARBA00022741"/>
    </source>
</evidence>
<keyword evidence="6" id="KW-1185">Reference proteome</keyword>
<gene>
    <name evidence="5" type="ORF">J2W49_000823</name>
</gene>
<name>A0ABU1WHZ2_9BURK</name>
<feature type="compositionally biased region" description="Polar residues" evidence="3">
    <location>
        <begin position="648"/>
        <end position="664"/>
    </location>
</feature>
<dbReference type="Gene3D" id="3.40.50.300">
    <property type="entry name" value="P-loop containing nucleotide triphosphate hydrolases"/>
    <property type="match status" value="1"/>
</dbReference>
<evidence type="ECO:0000256" key="2">
    <source>
        <dbReference type="ARBA" id="ARBA00022840"/>
    </source>
</evidence>
<dbReference type="InterPro" id="IPR010488">
    <property type="entry name" value="Zeta_toxin_domain"/>
</dbReference>
<sequence>MVRSARAEFDGNIVTIDPDELRDYHPHIDHLRRQHPYTWSGDTLSDASRWANELRVDAVSQRKHLVIDTTTPKARLIRELQRQGYEVEVRALASHRLESELGVDQRFSRSLERFGHGRYVPESVRNEIYQNLPGQLDDVQARTGVPIQIFDREGQVHYDSRVTPALAPGQALEAAREARLTPERLKELDEALVAQREWHRTLPERLPNARVNAPTSANLLAQRSELRVEEGVAQLHQQVQRHRIDATSRDAPHRPTEMEAARDGPPGQRDHVTTTRDGPPIRAGTVLKGVGVAGTAYGLYEGYGDFRDAVDGARSTREQHVRGAEAATDMGVRATVSGTSAVVGGVAGGAAGTFVAPGVGTTAGAVVVGGAAAVGAEHAYEDSRVQQWSRALGRELGAISYDHFSKEGRLLRQLEGLREELSEAASAAERQRLQGELDKVGEAFKTEADRNNAYFQGREAIEQAWPAMSQRFDGLDKGDVVDAYQARLDAGMGASRAVKAAYSDTVHEQVQPRGLPHVPQADYGAYNDQALASAWQRFSREAEQGGQQIETLERRGPEEASVPLVGGLIGRHYHDTTLEKLRNAQWEANGHRSAIEGELRERGLSVPQVPATRPANEQTMERQRDQSGIETPATRQSVPIEVPGRTHSGLSSGATEGQGLSPQSRKLLADSEREVAQVARQHGLKWDQGLSNTCCAVASAARQAGMTQVNLFRAEAGVIRFGQYDGYTIREGEIDAVAAANTPQTDSLQRLAAVDRQTQRDEARELQPLAAMARAEPEEQRTRVM</sequence>
<organism evidence="5 6">
    <name type="scientific">Hydrogenophaga palleronii</name>
    <dbReference type="NCBI Taxonomy" id="65655"/>
    <lineage>
        <taxon>Bacteria</taxon>
        <taxon>Pseudomonadati</taxon>
        <taxon>Pseudomonadota</taxon>
        <taxon>Betaproteobacteria</taxon>
        <taxon>Burkholderiales</taxon>
        <taxon>Comamonadaceae</taxon>
        <taxon>Hydrogenophaga</taxon>
    </lineage>
</organism>
<accession>A0ABU1WHZ2</accession>
<dbReference type="EMBL" id="JAVDWU010000001">
    <property type="protein sequence ID" value="MDR7148895.1"/>
    <property type="molecule type" value="Genomic_DNA"/>
</dbReference>
<feature type="compositionally biased region" description="Basic and acidic residues" evidence="3">
    <location>
        <begin position="242"/>
        <end position="274"/>
    </location>
</feature>
<dbReference type="InterPro" id="IPR027417">
    <property type="entry name" value="P-loop_NTPase"/>
</dbReference>
<evidence type="ECO:0000313" key="5">
    <source>
        <dbReference type="EMBL" id="MDR7148895.1"/>
    </source>
</evidence>
<keyword evidence="1" id="KW-0547">Nucleotide-binding</keyword>
<reference evidence="5 6" key="1">
    <citation type="submission" date="2023-07" db="EMBL/GenBank/DDBJ databases">
        <title>Sorghum-associated microbial communities from plants grown in Nebraska, USA.</title>
        <authorList>
            <person name="Schachtman D."/>
        </authorList>
    </citation>
    <scope>NUCLEOTIDE SEQUENCE [LARGE SCALE GENOMIC DNA]</scope>
    <source>
        <strain evidence="5 6">4249</strain>
    </source>
</reference>
<feature type="compositionally biased region" description="Polar residues" evidence="3">
    <location>
        <begin position="628"/>
        <end position="637"/>
    </location>
</feature>
<feature type="region of interest" description="Disordered" evidence="3">
    <location>
        <begin position="597"/>
        <end position="666"/>
    </location>
</feature>
<feature type="region of interest" description="Disordered" evidence="3">
    <location>
        <begin position="239"/>
        <end position="283"/>
    </location>
</feature>
<evidence type="ECO:0000259" key="4">
    <source>
        <dbReference type="Pfam" id="PF06414"/>
    </source>
</evidence>
<evidence type="ECO:0000313" key="6">
    <source>
        <dbReference type="Proteomes" id="UP001265700"/>
    </source>
</evidence>
<evidence type="ECO:0000256" key="3">
    <source>
        <dbReference type="SAM" id="MobiDB-lite"/>
    </source>
</evidence>
<dbReference type="Pfam" id="PF06414">
    <property type="entry name" value="Zeta_toxin"/>
    <property type="match status" value="1"/>
</dbReference>
<feature type="domain" description="Zeta toxin" evidence="4">
    <location>
        <begin position="6"/>
        <end position="162"/>
    </location>
</feature>
<protein>
    <recommendedName>
        <fullName evidence="4">Zeta toxin domain-containing protein</fullName>
    </recommendedName>
</protein>
<keyword evidence="2" id="KW-0067">ATP-binding</keyword>